<dbReference type="RefSeq" id="WP_015827385.1">
    <property type="nucleotide sequence ID" value="NC_012982.1"/>
</dbReference>
<comment type="pathway">
    <text evidence="1 7">Carbohydrate degradation; pentose phosphate pathway; D-ribulose 5-phosphate from D-glucose 6-phosphate (oxidative stage): step 1/3.</text>
</comment>
<dbReference type="GO" id="GO:0050661">
    <property type="term" value="F:NADP binding"/>
    <property type="evidence" value="ECO:0007669"/>
    <property type="project" value="UniProtKB-UniRule"/>
</dbReference>
<comment type="caution">
    <text evidence="7">Lacks conserved residue(s) required for the propagation of feature annotation.</text>
</comment>
<dbReference type="Gene3D" id="3.30.360.10">
    <property type="entry name" value="Dihydrodipicolinate Reductase, domain 2"/>
    <property type="match status" value="1"/>
</dbReference>
<dbReference type="InterPro" id="IPR019796">
    <property type="entry name" value="G6P_DH_AS"/>
</dbReference>
<dbReference type="InterPro" id="IPR022675">
    <property type="entry name" value="G6P_DH_C"/>
</dbReference>
<dbReference type="KEGG" id="hba:Hbal_1547"/>
<name>C6XJE0_HIRBI</name>
<feature type="binding site" evidence="7">
    <location>
        <position position="148"/>
    </location>
    <ligand>
        <name>NADP(+)</name>
        <dbReference type="ChEBI" id="CHEBI:58349"/>
    </ligand>
</feature>
<dbReference type="SUPFAM" id="SSF51735">
    <property type="entry name" value="NAD(P)-binding Rossmann-fold domains"/>
    <property type="match status" value="1"/>
</dbReference>
<sequence>MAEFIPVDPFDIVIFGGTGDLSKRKLIPALFHRFKDNQIPDVCNIVGTARSEWTQDEFIAFAREACLEAQQGELNDEKFNNFAKLLHYVQIDATDPKSNWADLKKCVAKDDRPRVFYLAMAPRLYTPLCKNLGDKGLVTPTSRVVLEKPIGRNLETAQEINAGVGSVFEEDQIFRIDHYLGKETVQNLLVLRFANMLFEPLWNRNTVDNVQITVAESVGLESRADYYDNSGALRDMVQNHLLQLLCLTAMEPPNSLDADDVRTEKIKVLRALKSFDAASARECTVRAQYRAGTINGATVKGYKDELPEEKKSSRTETYVALKTEIQNWRWQGVPFYLRTGKRLQSRQSEIVIRFKPAPHSIFGMQSGASPNKLIIRLQPDEGVHLFLQIKEPGPGGLRVKSLPLNLSWADNFMIRYPDAYERLLMDVVRGNLALFMRREEVEQAWVWADSLLAAWADDDRPMETYPAGSDGPSTADVLLAKDNRYWKRLDSAE</sequence>
<feature type="domain" description="Glucose-6-phosphate dehydrogenase NAD-binding" evidence="8">
    <location>
        <begin position="13"/>
        <end position="187"/>
    </location>
</feature>
<dbReference type="InterPro" id="IPR036291">
    <property type="entry name" value="NAD(P)-bd_dom_sf"/>
</dbReference>
<evidence type="ECO:0000256" key="6">
    <source>
        <dbReference type="ARBA" id="ARBA00023277"/>
    </source>
</evidence>
<evidence type="ECO:0000259" key="9">
    <source>
        <dbReference type="Pfam" id="PF02781"/>
    </source>
</evidence>
<comment type="function">
    <text evidence="7">Catalyzes the oxidation of glucose 6-phosphate to 6-phosphogluconolactone.</text>
</comment>
<dbReference type="GO" id="GO:0004345">
    <property type="term" value="F:glucose-6-phosphate dehydrogenase activity"/>
    <property type="evidence" value="ECO:0007669"/>
    <property type="project" value="UniProtKB-UniRule"/>
</dbReference>
<evidence type="ECO:0000256" key="1">
    <source>
        <dbReference type="ARBA" id="ARBA00004937"/>
    </source>
</evidence>
<dbReference type="AlphaFoldDB" id="C6XJE0"/>
<dbReference type="EMBL" id="CP001678">
    <property type="protein sequence ID" value="ACT59235.1"/>
    <property type="molecule type" value="Genomic_DNA"/>
</dbReference>
<feature type="binding site" evidence="7">
    <location>
        <begin position="16"/>
        <end position="23"/>
    </location>
    <ligand>
        <name>NADP(+)</name>
        <dbReference type="ChEBI" id="CHEBI:58349"/>
    </ligand>
</feature>
<dbReference type="PROSITE" id="PS00069">
    <property type="entry name" value="G6P_DEHYDROGENASE"/>
    <property type="match status" value="1"/>
</dbReference>
<dbReference type="HAMAP" id="MF_00966">
    <property type="entry name" value="G6PD"/>
    <property type="match status" value="1"/>
</dbReference>
<evidence type="ECO:0000256" key="4">
    <source>
        <dbReference type="ARBA" id="ARBA00022857"/>
    </source>
</evidence>
<evidence type="ECO:0000259" key="8">
    <source>
        <dbReference type="Pfam" id="PF00479"/>
    </source>
</evidence>
<keyword evidence="4 7" id="KW-0521">NADP</keyword>
<dbReference type="UniPathway" id="UPA00115">
    <property type="reaction ID" value="UER00408"/>
</dbReference>
<evidence type="ECO:0000256" key="3">
    <source>
        <dbReference type="ARBA" id="ARBA00022526"/>
    </source>
</evidence>
<dbReference type="SUPFAM" id="SSF55347">
    <property type="entry name" value="Glyceraldehyde-3-phosphate dehydrogenase-like, C-terminal domain"/>
    <property type="match status" value="1"/>
</dbReference>
<dbReference type="GO" id="GO:0009051">
    <property type="term" value="P:pentose-phosphate shunt, oxidative branch"/>
    <property type="evidence" value="ECO:0007669"/>
    <property type="project" value="TreeGrafter"/>
</dbReference>
<keyword evidence="11" id="KW-1185">Reference proteome</keyword>
<dbReference type="NCBIfam" id="TIGR00871">
    <property type="entry name" value="zwf"/>
    <property type="match status" value="1"/>
</dbReference>
<feature type="binding site" evidence="7">
    <location>
        <position position="216"/>
    </location>
    <ligand>
        <name>substrate</name>
    </ligand>
</feature>
<protein>
    <recommendedName>
        <fullName evidence="7">Glucose-6-phosphate 1-dehydrogenase</fullName>
        <shortName evidence="7">G6PD</shortName>
        <ecNumber evidence="7">1.1.1.49</ecNumber>
    </recommendedName>
</protein>
<dbReference type="Gene3D" id="3.40.50.720">
    <property type="entry name" value="NAD(P)-binding Rossmann-like Domain"/>
    <property type="match status" value="1"/>
</dbReference>
<feature type="binding site" evidence="7">
    <location>
        <position position="178"/>
    </location>
    <ligand>
        <name>substrate</name>
    </ligand>
</feature>
<comment type="similarity">
    <text evidence="2 7">Belongs to the glucose-6-phosphate dehydrogenase family.</text>
</comment>
<dbReference type="STRING" id="582402.Hbal_1547"/>
<keyword evidence="5 7" id="KW-0560">Oxidoreductase</keyword>
<dbReference type="GO" id="GO:0006006">
    <property type="term" value="P:glucose metabolic process"/>
    <property type="evidence" value="ECO:0007669"/>
    <property type="project" value="UniProtKB-KW"/>
</dbReference>
<dbReference type="Pfam" id="PF00479">
    <property type="entry name" value="G6PD_N"/>
    <property type="match status" value="1"/>
</dbReference>
<feature type="binding site" evidence="7">
    <location>
        <position position="235"/>
    </location>
    <ligand>
        <name>substrate</name>
    </ligand>
</feature>
<dbReference type="OrthoDB" id="9802739at2"/>
<feature type="active site" description="Proton acceptor" evidence="7">
    <location>
        <position position="240"/>
    </location>
</feature>
<dbReference type="GO" id="GO:0005829">
    <property type="term" value="C:cytosol"/>
    <property type="evidence" value="ECO:0007669"/>
    <property type="project" value="TreeGrafter"/>
</dbReference>
<dbReference type="InterPro" id="IPR022674">
    <property type="entry name" value="G6P_DH_NAD-bd"/>
</dbReference>
<dbReference type="PANTHER" id="PTHR23429:SF0">
    <property type="entry name" value="GLUCOSE-6-PHOSPHATE 1-DEHYDROGENASE"/>
    <property type="match status" value="1"/>
</dbReference>
<dbReference type="Proteomes" id="UP000002745">
    <property type="component" value="Chromosome"/>
</dbReference>
<evidence type="ECO:0000256" key="7">
    <source>
        <dbReference type="HAMAP-Rule" id="MF_00966"/>
    </source>
</evidence>
<dbReference type="eggNOG" id="COG0364">
    <property type="taxonomic scope" value="Bacteria"/>
</dbReference>
<dbReference type="PRINTS" id="PR00079">
    <property type="entry name" value="G6PDHDRGNASE"/>
</dbReference>
<evidence type="ECO:0000256" key="2">
    <source>
        <dbReference type="ARBA" id="ARBA00009975"/>
    </source>
</evidence>
<reference evidence="11" key="1">
    <citation type="journal article" date="2011" name="J. Bacteriol.">
        <title>Genome sequences of eight morphologically diverse alphaproteobacteria.</title>
        <authorList>
            <consortium name="US DOE Joint Genome Institute"/>
            <person name="Brown P.J."/>
            <person name="Kysela D.T."/>
            <person name="Buechlein A."/>
            <person name="Hemmerich C."/>
            <person name="Brun Y.V."/>
        </authorList>
    </citation>
    <scope>NUCLEOTIDE SEQUENCE [LARGE SCALE GENOMIC DNA]</scope>
    <source>
        <strain evidence="11">ATCC 49814 / DSM 5838 / IFAM 1418</strain>
    </source>
</reference>
<feature type="binding site" evidence="7">
    <location>
        <position position="341"/>
    </location>
    <ligand>
        <name>substrate</name>
    </ligand>
</feature>
<feature type="domain" description="Glucose-6-phosphate dehydrogenase C-terminal" evidence="9">
    <location>
        <begin position="189"/>
        <end position="487"/>
    </location>
</feature>
<feature type="binding site" evidence="7">
    <location>
        <position position="182"/>
    </location>
    <ligand>
        <name>substrate</name>
    </ligand>
</feature>
<dbReference type="NCBIfam" id="NF009492">
    <property type="entry name" value="PRK12853.1-3"/>
    <property type="match status" value="1"/>
</dbReference>
<keyword evidence="6 7" id="KW-0119">Carbohydrate metabolism</keyword>
<dbReference type="Pfam" id="PF02781">
    <property type="entry name" value="G6PD_C"/>
    <property type="match status" value="1"/>
</dbReference>
<dbReference type="HOGENOM" id="CLU_013524_5_0_5"/>
<dbReference type="EC" id="1.1.1.49" evidence="7"/>
<feature type="binding site" evidence="7">
    <location>
        <position position="50"/>
    </location>
    <ligand>
        <name>NADP(+)</name>
        <dbReference type="ChEBI" id="CHEBI:58349"/>
    </ligand>
</feature>
<dbReference type="PANTHER" id="PTHR23429">
    <property type="entry name" value="GLUCOSE-6-PHOSPHATE 1-DEHYDROGENASE G6PD"/>
    <property type="match status" value="1"/>
</dbReference>
<accession>C6XJE0</accession>
<keyword evidence="3 7" id="KW-0313">Glucose metabolism</keyword>
<proteinExistence type="inferred from homology"/>
<dbReference type="PIRSF" id="PIRSF000110">
    <property type="entry name" value="G6PD"/>
    <property type="match status" value="1"/>
</dbReference>
<gene>
    <name evidence="7" type="primary">zwf</name>
    <name evidence="10" type="ordered locus">Hbal_1547</name>
</gene>
<organism evidence="10 11">
    <name type="scientific">Hirschia baltica (strain ATCC 49814 / DSM 5838 / IFAM 1418)</name>
    <dbReference type="NCBI Taxonomy" id="582402"/>
    <lineage>
        <taxon>Bacteria</taxon>
        <taxon>Pseudomonadati</taxon>
        <taxon>Pseudomonadota</taxon>
        <taxon>Alphaproteobacteria</taxon>
        <taxon>Hyphomonadales</taxon>
        <taxon>Hyphomonadaceae</taxon>
        <taxon>Hirschia</taxon>
    </lineage>
</organism>
<comment type="catalytic activity">
    <reaction evidence="7">
        <text>D-glucose 6-phosphate + NADP(+) = 6-phospho-D-glucono-1,5-lactone + NADPH + H(+)</text>
        <dbReference type="Rhea" id="RHEA:15841"/>
        <dbReference type="ChEBI" id="CHEBI:15378"/>
        <dbReference type="ChEBI" id="CHEBI:57783"/>
        <dbReference type="ChEBI" id="CHEBI:57955"/>
        <dbReference type="ChEBI" id="CHEBI:58349"/>
        <dbReference type="ChEBI" id="CHEBI:61548"/>
        <dbReference type="EC" id="1.1.1.49"/>
    </reaction>
</comment>
<dbReference type="InterPro" id="IPR001282">
    <property type="entry name" value="G6P_DH"/>
</dbReference>
<evidence type="ECO:0000313" key="10">
    <source>
        <dbReference type="EMBL" id="ACT59235.1"/>
    </source>
</evidence>
<evidence type="ECO:0000256" key="5">
    <source>
        <dbReference type="ARBA" id="ARBA00023002"/>
    </source>
</evidence>
<evidence type="ECO:0000313" key="11">
    <source>
        <dbReference type="Proteomes" id="UP000002745"/>
    </source>
</evidence>